<evidence type="ECO:0000256" key="7">
    <source>
        <dbReference type="SAM" id="SignalP"/>
    </source>
</evidence>
<keyword evidence="10" id="KW-1185">Reference proteome</keyword>
<keyword evidence="4 5" id="KW-0720">Serine protease</keyword>
<evidence type="ECO:0000256" key="6">
    <source>
        <dbReference type="SAM" id="MobiDB-lite"/>
    </source>
</evidence>
<dbReference type="AlphaFoldDB" id="S8AJM6"/>
<evidence type="ECO:0000256" key="4">
    <source>
        <dbReference type="ARBA" id="ARBA00022825"/>
    </source>
</evidence>
<feature type="signal peptide" evidence="7">
    <location>
        <begin position="1"/>
        <end position="29"/>
    </location>
</feature>
<feature type="compositionally biased region" description="Pro residues" evidence="6">
    <location>
        <begin position="470"/>
        <end position="480"/>
    </location>
</feature>
<dbReference type="GO" id="GO:0006508">
    <property type="term" value="P:proteolysis"/>
    <property type="evidence" value="ECO:0007669"/>
    <property type="project" value="UniProtKB-KW"/>
</dbReference>
<dbReference type="PRINTS" id="PR00723">
    <property type="entry name" value="SUBTILISIN"/>
</dbReference>
<feature type="active site" description="Charge relay system" evidence="5">
    <location>
        <position position="224"/>
    </location>
</feature>
<feature type="compositionally biased region" description="Basic and acidic residues" evidence="6">
    <location>
        <begin position="457"/>
        <end position="467"/>
    </location>
</feature>
<dbReference type="PROSITE" id="PS51892">
    <property type="entry name" value="SUBTILASE"/>
    <property type="match status" value="1"/>
</dbReference>
<keyword evidence="7" id="KW-0732">Signal</keyword>
<feature type="compositionally biased region" description="Polar residues" evidence="6">
    <location>
        <begin position="619"/>
        <end position="633"/>
    </location>
</feature>
<evidence type="ECO:0000313" key="10">
    <source>
        <dbReference type="Proteomes" id="UP000015100"/>
    </source>
</evidence>
<organism evidence="9 10">
    <name type="scientific">Dactylellina haptotyla (strain CBS 200.50)</name>
    <name type="common">Nematode-trapping fungus</name>
    <name type="synonym">Monacrosporium haptotylum</name>
    <dbReference type="NCBI Taxonomy" id="1284197"/>
    <lineage>
        <taxon>Eukaryota</taxon>
        <taxon>Fungi</taxon>
        <taxon>Dikarya</taxon>
        <taxon>Ascomycota</taxon>
        <taxon>Pezizomycotina</taxon>
        <taxon>Orbiliomycetes</taxon>
        <taxon>Orbiliales</taxon>
        <taxon>Orbiliaceae</taxon>
        <taxon>Dactylellina</taxon>
    </lineage>
</organism>
<dbReference type="PANTHER" id="PTHR43806:SF11">
    <property type="entry name" value="CEREVISIN-RELATED"/>
    <property type="match status" value="1"/>
</dbReference>
<dbReference type="HOGENOM" id="CLU_319106_0_0_1"/>
<feature type="active site" description="Charge relay system" evidence="5">
    <location>
        <position position="394"/>
    </location>
</feature>
<feature type="domain" description="Peptidase S8/S53" evidence="8">
    <location>
        <begin position="170"/>
        <end position="409"/>
    </location>
</feature>
<dbReference type="InterPro" id="IPR023827">
    <property type="entry name" value="Peptidase_S8_Asp-AS"/>
</dbReference>
<feature type="region of interest" description="Disordered" evidence="6">
    <location>
        <begin position="457"/>
        <end position="531"/>
    </location>
</feature>
<dbReference type="InterPro" id="IPR036852">
    <property type="entry name" value="Peptidase_S8/S53_dom_sf"/>
</dbReference>
<dbReference type="OrthoDB" id="3946663at2759"/>
<dbReference type="PANTHER" id="PTHR43806">
    <property type="entry name" value="PEPTIDASE S8"/>
    <property type="match status" value="1"/>
</dbReference>
<dbReference type="EMBL" id="AQGS01000254">
    <property type="protein sequence ID" value="EPS41321.1"/>
    <property type="molecule type" value="Genomic_DNA"/>
</dbReference>
<dbReference type="InterPro" id="IPR050131">
    <property type="entry name" value="Peptidase_S8_subtilisin-like"/>
</dbReference>
<keyword evidence="3 5" id="KW-0378">Hydrolase</keyword>
<dbReference type="Gene3D" id="3.40.50.200">
    <property type="entry name" value="Peptidase S8/S53 domain"/>
    <property type="match status" value="1"/>
</dbReference>
<proteinExistence type="inferred from homology"/>
<feature type="active site" description="Charge relay system" evidence="5">
    <location>
        <position position="179"/>
    </location>
</feature>
<feature type="region of interest" description="Disordered" evidence="6">
    <location>
        <begin position="694"/>
        <end position="726"/>
    </location>
</feature>
<feature type="region of interest" description="Disordered" evidence="6">
    <location>
        <begin position="569"/>
        <end position="655"/>
    </location>
</feature>
<feature type="compositionally biased region" description="Basic and acidic residues" evidence="6">
    <location>
        <begin position="572"/>
        <end position="583"/>
    </location>
</feature>
<evidence type="ECO:0000256" key="1">
    <source>
        <dbReference type="ARBA" id="ARBA00011073"/>
    </source>
</evidence>
<dbReference type="eggNOG" id="KOG1153">
    <property type="taxonomic scope" value="Eukaryota"/>
</dbReference>
<comment type="caution">
    <text evidence="9">The sequence shown here is derived from an EMBL/GenBank/DDBJ whole genome shotgun (WGS) entry which is preliminary data.</text>
</comment>
<dbReference type="Proteomes" id="UP000015100">
    <property type="component" value="Unassembled WGS sequence"/>
</dbReference>
<protein>
    <recommendedName>
        <fullName evidence="8">Peptidase S8/S53 domain-containing protein</fullName>
    </recommendedName>
</protein>
<dbReference type="GO" id="GO:0004252">
    <property type="term" value="F:serine-type endopeptidase activity"/>
    <property type="evidence" value="ECO:0007669"/>
    <property type="project" value="UniProtKB-UniRule"/>
</dbReference>
<dbReference type="InterPro" id="IPR000209">
    <property type="entry name" value="Peptidase_S8/S53_dom"/>
</dbReference>
<dbReference type="SUPFAM" id="SSF52743">
    <property type="entry name" value="Subtilisin-like"/>
    <property type="match status" value="1"/>
</dbReference>
<gene>
    <name evidence="9" type="ORF">H072_4875</name>
</gene>
<sequence length="911" mass="99696">MRNSGIKHPHSFVLTVLLFTILKISVVLAAPPSNPTGASDFSIPWILILKSDARHKGPEIKALDDAIGKVAAPKPFDWQYHYESAKFGTLFFTVNTTEGNKNALVKAHSDIIDGSADYQRMREELYSAYSGGDYVVDDNINQRQERLIIATGPKDVSSPPDKWVYHSSEGKGVTVYFVDTGININHPEFQDPKEDGRIEVIFSGPGAPETNLHRDIDHSLRFSHGSSVAGLVIGKVTGIARNAHAVMVTCLDRDGKSSEVLYLDALARLYDHIQANNKAGNVVINLSMSAGYLLKPDEARQKIIDALGEVWDEFKKLKNVVIVAASGVTEWGEQASHSWPMREAKKTDNMVVVGGVDPDGKGIYQDADFVKVHAPAWRIKIASNIGYQLSGGTSFGTALTSAILANYLSDGSAPDAESALKRLLDIAHPRAVKDGHIDADAPKVIWSGYSKRDTPVCKRANGEDCVKKPSPTPTKKPAPTPTEEEEEPFPTEDEFESEDPELDPEDPGFDPEDPGLDEPVEGATRSPPSDVVWVTATNTKLVKLLSPEYTTYDAETYFSTIWLEPNGTTTAKEAESSDPKSSDKTSLVASDKPSTGAKKARANGNERSTIERTPAPATPTLTSDSNAKTTTAVKSAVISKDEPPPPPPPEEKPDIINCFDVKKQTTKYVDRNFGERFVQSFCTDLMAAVGAPEGLKSGTFSQETPARGSHTDSETDVEVDGQDPNQLRLSASWPPELLKYTSTRDDCIYALRDRILDQCDSSDNPMNFKAGGEGEHKGVKYTVQPLKVRLPKKDFPKFKCRYMDAEIHVEGEMTYTVWGYGWGAGDEANIIIAAAFDGCGGQDRWTNNGFTRKPSQLNFSQDEMFEFEYWFGIQEDSTGCAGNALAKIPGVGSNQACERLRADEAPLKPFW</sequence>
<evidence type="ECO:0000256" key="5">
    <source>
        <dbReference type="PROSITE-ProRule" id="PRU01240"/>
    </source>
</evidence>
<feature type="compositionally biased region" description="Basic and acidic residues" evidence="6">
    <location>
        <begin position="639"/>
        <end position="655"/>
    </location>
</feature>
<evidence type="ECO:0000256" key="2">
    <source>
        <dbReference type="ARBA" id="ARBA00022670"/>
    </source>
</evidence>
<feature type="compositionally biased region" description="Acidic residues" evidence="6">
    <location>
        <begin position="482"/>
        <end position="520"/>
    </location>
</feature>
<dbReference type="InterPro" id="IPR015500">
    <property type="entry name" value="Peptidase_S8_subtilisin-rel"/>
</dbReference>
<feature type="chain" id="PRO_5004560567" description="Peptidase S8/S53 domain-containing protein" evidence="7">
    <location>
        <begin position="30"/>
        <end position="911"/>
    </location>
</feature>
<dbReference type="PROSITE" id="PS00136">
    <property type="entry name" value="SUBTILASE_ASP"/>
    <property type="match status" value="1"/>
</dbReference>
<evidence type="ECO:0000256" key="3">
    <source>
        <dbReference type="ARBA" id="ARBA00022801"/>
    </source>
</evidence>
<reference evidence="9 10" key="1">
    <citation type="journal article" date="2013" name="PLoS Genet.">
        <title>Genomic mechanisms accounting for the adaptation to parasitism in nematode-trapping fungi.</title>
        <authorList>
            <person name="Meerupati T."/>
            <person name="Andersson K.M."/>
            <person name="Friman E."/>
            <person name="Kumar D."/>
            <person name="Tunlid A."/>
            <person name="Ahren D."/>
        </authorList>
    </citation>
    <scope>NUCLEOTIDE SEQUENCE [LARGE SCALE GENOMIC DNA]</scope>
    <source>
        <strain evidence="9 10">CBS 200.50</strain>
    </source>
</reference>
<accession>S8AJM6</accession>
<dbReference type="Pfam" id="PF00082">
    <property type="entry name" value="Peptidase_S8"/>
    <property type="match status" value="1"/>
</dbReference>
<comment type="similarity">
    <text evidence="1 5">Belongs to the peptidase S8 family.</text>
</comment>
<reference evidence="10" key="2">
    <citation type="submission" date="2013-04" db="EMBL/GenBank/DDBJ databases">
        <title>Genomic mechanisms accounting for the adaptation to parasitism in nematode-trapping fungi.</title>
        <authorList>
            <person name="Ahren D.G."/>
        </authorList>
    </citation>
    <scope>NUCLEOTIDE SEQUENCE [LARGE SCALE GENOMIC DNA]</scope>
    <source>
        <strain evidence="10">CBS 200.50</strain>
    </source>
</reference>
<name>S8AJM6_DACHA</name>
<dbReference type="STRING" id="1284197.S8AJM6"/>
<keyword evidence="2 5" id="KW-0645">Protease</keyword>
<evidence type="ECO:0000313" key="9">
    <source>
        <dbReference type="EMBL" id="EPS41321.1"/>
    </source>
</evidence>
<evidence type="ECO:0000259" key="8">
    <source>
        <dbReference type="Pfam" id="PF00082"/>
    </source>
</evidence>